<dbReference type="Proteomes" id="UP001596108">
    <property type="component" value="Unassembled WGS sequence"/>
</dbReference>
<organism evidence="2 3">
    <name type="scientific">Cohnella yongneupensis</name>
    <dbReference type="NCBI Taxonomy" id="425006"/>
    <lineage>
        <taxon>Bacteria</taxon>
        <taxon>Bacillati</taxon>
        <taxon>Bacillota</taxon>
        <taxon>Bacilli</taxon>
        <taxon>Bacillales</taxon>
        <taxon>Paenibacillaceae</taxon>
        <taxon>Cohnella</taxon>
    </lineage>
</organism>
<dbReference type="PANTHER" id="PTHR42923:SF46">
    <property type="entry name" value="AMINE OXIDASE"/>
    <property type="match status" value="1"/>
</dbReference>
<dbReference type="InterPro" id="IPR036188">
    <property type="entry name" value="FAD/NAD-bd_sf"/>
</dbReference>
<gene>
    <name evidence="2" type="ORF">ACFPQ4_05910</name>
</gene>
<dbReference type="RefSeq" id="WP_378110857.1">
    <property type="nucleotide sequence ID" value="NZ_JBHSNC010000017.1"/>
</dbReference>
<dbReference type="PRINTS" id="PR00419">
    <property type="entry name" value="ADXRDTASE"/>
</dbReference>
<dbReference type="EMBL" id="JBHSNC010000017">
    <property type="protein sequence ID" value="MFC5528989.1"/>
    <property type="molecule type" value="Genomic_DNA"/>
</dbReference>
<evidence type="ECO:0000313" key="3">
    <source>
        <dbReference type="Proteomes" id="UP001596108"/>
    </source>
</evidence>
<dbReference type="InterPro" id="IPR050464">
    <property type="entry name" value="Zeta_carotene_desat/Oxidored"/>
</dbReference>
<evidence type="ECO:0000313" key="2">
    <source>
        <dbReference type="EMBL" id="MFC5528989.1"/>
    </source>
</evidence>
<dbReference type="PANTHER" id="PTHR42923">
    <property type="entry name" value="PROTOPORPHYRINOGEN OXIDASE"/>
    <property type="match status" value="1"/>
</dbReference>
<keyword evidence="3" id="KW-1185">Reference proteome</keyword>
<protein>
    <submittedName>
        <fullName evidence="2">NAD(P)/FAD-dependent oxidoreductase</fullName>
    </submittedName>
</protein>
<reference evidence="3" key="1">
    <citation type="journal article" date="2019" name="Int. J. Syst. Evol. Microbiol.">
        <title>The Global Catalogue of Microorganisms (GCM) 10K type strain sequencing project: providing services to taxonomists for standard genome sequencing and annotation.</title>
        <authorList>
            <consortium name="The Broad Institute Genomics Platform"/>
            <consortium name="The Broad Institute Genome Sequencing Center for Infectious Disease"/>
            <person name="Wu L."/>
            <person name="Ma J."/>
        </authorList>
    </citation>
    <scope>NUCLEOTIDE SEQUENCE [LARGE SCALE GENOMIC DNA]</scope>
    <source>
        <strain evidence="3">CGMCC 1.18578</strain>
    </source>
</reference>
<feature type="domain" description="Amine oxidase" evidence="1">
    <location>
        <begin position="13"/>
        <end position="400"/>
    </location>
</feature>
<comment type="caution">
    <text evidence="2">The sequence shown here is derived from an EMBL/GenBank/DDBJ whole genome shotgun (WGS) entry which is preliminary data.</text>
</comment>
<dbReference type="PROSITE" id="PS51257">
    <property type="entry name" value="PROKAR_LIPOPROTEIN"/>
    <property type="match status" value="1"/>
</dbReference>
<dbReference type="InterPro" id="IPR002937">
    <property type="entry name" value="Amino_oxidase"/>
</dbReference>
<accession>A0ABW0QVI9</accession>
<sequence>MKRIAVIGAGAMGLACAYDLSKQGYTVDIYERDDRIGGMSASFDFDGMPIERYYHFVCAPDYTLFDVMKELGIYEKLKWVETKMGFFYEGKLYKWGNPLYLLTFPKASLIAKLRYGLHIFLTSKRNKWDSLDKKKASEWIRSWVGRKAYDIFWRPLFDLKFYELSSSISAAWIGTRVKRVGVSRKNIFTERMGYIEGGSETLLQELKHKIEGNNGNIYLQRGIDEVVIEAGKVKGIHSAGEFIAYDQVVSTVPLPYVPKMIPALPDQIRQQIASVDNIGVVCVILKLAKPLSENFWMNINDSRIQIPGVIEYSNLYPLQDKVVYVPFYLHADHPKYKESNESFLSEVISYMKMLNSDFDEDWIKAMHVHRYQYAQPVCPPGFLTMLPSMKSEVKGLYMADTSYYYPEDRSISESMRVGLELAALVREG</sequence>
<dbReference type="SUPFAM" id="SSF51905">
    <property type="entry name" value="FAD/NAD(P)-binding domain"/>
    <property type="match status" value="1"/>
</dbReference>
<dbReference type="Pfam" id="PF01593">
    <property type="entry name" value="Amino_oxidase"/>
    <property type="match status" value="1"/>
</dbReference>
<evidence type="ECO:0000259" key="1">
    <source>
        <dbReference type="Pfam" id="PF01593"/>
    </source>
</evidence>
<dbReference type="NCBIfam" id="NF005560">
    <property type="entry name" value="PRK07233.1"/>
    <property type="match status" value="1"/>
</dbReference>
<name>A0ABW0QVI9_9BACL</name>
<proteinExistence type="predicted"/>
<dbReference type="Gene3D" id="3.50.50.60">
    <property type="entry name" value="FAD/NAD(P)-binding domain"/>
    <property type="match status" value="1"/>
</dbReference>